<protein>
    <recommendedName>
        <fullName evidence="3">Phage protein</fullName>
    </recommendedName>
</protein>
<keyword evidence="2" id="KW-1185">Reference proteome</keyword>
<reference evidence="1 2" key="1">
    <citation type="submission" date="2020-08" db="EMBL/GenBank/DDBJ databases">
        <title>Genome public.</title>
        <authorList>
            <person name="Liu C."/>
            <person name="Sun Q."/>
        </authorList>
    </citation>
    <scope>NUCLEOTIDE SEQUENCE [LARGE SCALE GENOMIC DNA]</scope>
    <source>
        <strain evidence="1 2">BX4</strain>
    </source>
</reference>
<evidence type="ECO:0008006" key="3">
    <source>
        <dbReference type="Google" id="ProtNLM"/>
    </source>
</evidence>
<evidence type="ECO:0000313" key="1">
    <source>
        <dbReference type="EMBL" id="MBC5667361.1"/>
    </source>
</evidence>
<sequence>MAEIITIILGIGVGYVMGHIEEIYFWLHEPEQPEDTEFDINQQFLDINKYGNDYAKRKYIRGEYFIKKGDKDKK</sequence>
<accession>A0ABR7F186</accession>
<dbReference type="Proteomes" id="UP000597877">
    <property type="component" value="Unassembled WGS sequence"/>
</dbReference>
<dbReference type="RefSeq" id="WP_186840142.1">
    <property type="nucleotide sequence ID" value="NZ_JACOOZ010000003.1"/>
</dbReference>
<name>A0ABR7F186_9FIRM</name>
<proteinExistence type="predicted"/>
<gene>
    <name evidence="1" type="ORF">H8S00_05090</name>
</gene>
<evidence type="ECO:0000313" key="2">
    <source>
        <dbReference type="Proteomes" id="UP000597877"/>
    </source>
</evidence>
<comment type="caution">
    <text evidence="1">The sequence shown here is derived from an EMBL/GenBank/DDBJ whole genome shotgun (WGS) entry which is preliminary data.</text>
</comment>
<dbReference type="EMBL" id="JACOOZ010000003">
    <property type="protein sequence ID" value="MBC5667361.1"/>
    <property type="molecule type" value="Genomic_DNA"/>
</dbReference>
<organism evidence="1 2">
    <name type="scientific">Eubacterium segne</name>
    <dbReference type="NCBI Taxonomy" id="2763045"/>
    <lineage>
        <taxon>Bacteria</taxon>
        <taxon>Bacillati</taxon>
        <taxon>Bacillota</taxon>
        <taxon>Clostridia</taxon>
        <taxon>Eubacteriales</taxon>
        <taxon>Eubacteriaceae</taxon>
        <taxon>Eubacterium</taxon>
    </lineage>
</organism>